<dbReference type="OrthoDB" id="3354538at2"/>
<keyword evidence="4" id="KW-1185">Reference proteome</keyword>
<feature type="region of interest" description="Disordered" evidence="1">
    <location>
        <begin position="183"/>
        <end position="353"/>
    </location>
</feature>
<sequence length="353" mass="36347">MPAEPPVGPAPGAADVVARHAGFRRYVLADERVVLAVRRHWARLAEPALTAVLGVAVAAFLADRAETVIGDPGVLVLWLGLLPVGRFVWRLLEWRIEWFVATDRRMLLLTGLVTHRVAMMPLHKVTDMSYSRSPVGQLLGYGEFVLESAGQDQAMRRIGWVVRPDETYRRLCATIFAPGQARGVPGLPGGPGGPAAAGSSASTGGAGGAAPGGGGGAADLREGVSVGRDGVSPVSSDPSGAVRLPPSFRPPSAEGGREGAPGASGRAGLFDVGDTQPLSIQVPPRAAYSGGGSPLSDPDDGPAWHVDGPRTPFVPVGSAADDADEPEDELGGTQEGPPERPGGPGTTDGEVRR</sequence>
<dbReference type="InterPro" id="IPR005182">
    <property type="entry name" value="YdbS-like_PH"/>
</dbReference>
<protein>
    <recommendedName>
        <fullName evidence="2">YdbS-like PH domain-containing protein</fullName>
    </recommendedName>
</protein>
<feature type="domain" description="YdbS-like PH" evidence="2">
    <location>
        <begin position="94"/>
        <end position="158"/>
    </location>
</feature>
<dbReference type="EMBL" id="BKAL01000001">
    <property type="protein sequence ID" value="GEP67442.1"/>
    <property type="molecule type" value="Genomic_DNA"/>
</dbReference>
<accession>A0A512P8I3</accession>
<dbReference type="RefSeq" id="WP_146951228.1">
    <property type="nucleotide sequence ID" value="NZ_BAABBJ010000005.1"/>
</dbReference>
<reference evidence="3 4" key="1">
    <citation type="submission" date="2019-07" db="EMBL/GenBank/DDBJ databases">
        <title>Whole genome shotgun sequence of Cellulomonas soli NBRC 109434.</title>
        <authorList>
            <person name="Hosoyama A."/>
            <person name="Uohara A."/>
            <person name="Ohji S."/>
            <person name="Ichikawa N."/>
        </authorList>
    </citation>
    <scope>NUCLEOTIDE SEQUENCE [LARGE SCALE GENOMIC DNA]</scope>
    <source>
        <strain evidence="3 4">NBRC 109434</strain>
    </source>
</reference>
<dbReference type="Pfam" id="PF03703">
    <property type="entry name" value="bPH_2"/>
    <property type="match status" value="1"/>
</dbReference>
<evidence type="ECO:0000313" key="4">
    <source>
        <dbReference type="Proteomes" id="UP000321798"/>
    </source>
</evidence>
<dbReference type="Proteomes" id="UP000321798">
    <property type="component" value="Unassembled WGS sequence"/>
</dbReference>
<evidence type="ECO:0000259" key="2">
    <source>
        <dbReference type="Pfam" id="PF03703"/>
    </source>
</evidence>
<proteinExistence type="predicted"/>
<name>A0A512P8I3_9CELL</name>
<feature type="compositionally biased region" description="Gly residues" evidence="1">
    <location>
        <begin position="186"/>
        <end position="195"/>
    </location>
</feature>
<evidence type="ECO:0000256" key="1">
    <source>
        <dbReference type="SAM" id="MobiDB-lite"/>
    </source>
</evidence>
<evidence type="ECO:0000313" key="3">
    <source>
        <dbReference type="EMBL" id="GEP67442.1"/>
    </source>
</evidence>
<feature type="compositionally biased region" description="Acidic residues" evidence="1">
    <location>
        <begin position="321"/>
        <end position="330"/>
    </location>
</feature>
<dbReference type="PANTHER" id="PTHR37938:SF1">
    <property type="entry name" value="BLL0215 PROTEIN"/>
    <property type="match status" value="1"/>
</dbReference>
<feature type="compositionally biased region" description="Gly residues" evidence="1">
    <location>
        <begin position="204"/>
        <end position="217"/>
    </location>
</feature>
<gene>
    <name evidence="3" type="ORF">CSO01_01570</name>
</gene>
<comment type="caution">
    <text evidence="3">The sequence shown here is derived from an EMBL/GenBank/DDBJ whole genome shotgun (WGS) entry which is preliminary data.</text>
</comment>
<organism evidence="3 4">
    <name type="scientific">Cellulomonas soli</name>
    <dbReference type="NCBI Taxonomy" id="931535"/>
    <lineage>
        <taxon>Bacteria</taxon>
        <taxon>Bacillati</taxon>
        <taxon>Actinomycetota</taxon>
        <taxon>Actinomycetes</taxon>
        <taxon>Micrococcales</taxon>
        <taxon>Cellulomonadaceae</taxon>
        <taxon>Cellulomonas</taxon>
    </lineage>
</organism>
<dbReference type="AlphaFoldDB" id="A0A512P8I3"/>
<dbReference type="PANTHER" id="PTHR37938">
    <property type="entry name" value="BLL0215 PROTEIN"/>
    <property type="match status" value="1"/>
</dbReference>